<evidence type="ECO:0000313" key="3">
    <source>
        <dbReference type="Proteomes" id="UP000327044"/>
    </source>
</evidence>
<dbReference type="InterPro" id="IPR036682">
    <property type="entry name" value="OS_D_A10/PebIII_sf"/>
</dbReference>
<evidence type="ECO:0000313" key="2">
    <source>
        <dbReference type="EMBL" id="KAB0803530.1"/>
    </source>
</evidence>
<accession>A0A5N4B2B4</accession>
<keyword evidence="3" id="KW-1185">Reference proteome</keyword>
<dbReference type="Proteomes" id="UP000327044">
    <property type="component" value="Unassembled WGS sequence"/>
</dbReference>
<dbReference type="AlphaFoldDB" id="A0A5N4B2B4"/>
<proteinExistence type="predicted"/>
<evidence type="ECO:0000256" key="1">
    <source>
        <dbReference type="SAM" id="SignalP"/>
    </source>
</evidence>
<comment type="caution">
    <text evidence="2">The sequence shown here is derived from an EMBL/GenBank/DDBJ whole genome shotgun (WGS) entry which is preliminary data.</text>
</comment>
<name>A0A5N4B2B4_PHOPY</name>
<keyword evidence="1" id="KW-0732">Signal</keyword>
<organism evidence="2 3">
    <name type="scientific">Photinus pyralis</name>
    <name type="common">Common eastern firefly</name>
    <name type="synonym">Lampyris pyralis</name>
    <dbReference type="NCBI Taxonomy" id="7054"/>
    <lineage>
        <taxon>Eukaryota</taxon>
        <taxon>Metazoa</taxon>
        <taxon>Ecdysozoa</taxon>
        <taxon>Arthropoda</taxon>
        <taxon>Hexapoda</taxon>
        <taxon>Insecta</taxon>
        <taxon>Pterygota</taxon>
        <taxon>Neoptera</taxon>
        <taxon>Endopterygota</taxon>
        <taxon>Coleoptera</taxon>
        <taxon>Polyphaga</taxon>
        <taxon>Elateriformia</taxon>
        <taxon>Elateroidea</taxon>
        <taxon>Lampyridae</taxon>
        <taxon>Lampyrinae</taxon>
        <taxon>Photinus</taxon>
    </lineage>
</organism>
<sequence>MKTLLVVLFFTIIAATWARPKELYTDEFDNINEDEILASKRLVDNYINCAKTGKKCSPDAQKFRELVPDALKTRCEKCTETQKKKIKKILKWIVENRPNDFLEIESLFDKTHEYRTLYADDLKKENIVLPPLKKA</sequence>
<feature type="chain" id="PRO_5024360892" evidence="1">
    <location>
        <begin position="19"/>
        <end position="135"/>
    </location>
</feature>
<dbReference type="SUPFAM" id="SSF100910">
    <property type="entry name" value="Chemosensory protein Csp2"/>
    <property type="match status" value="1"/>
</dbReference>
<protein>
    <submittedName>
        <fullName evidence="2">Uncharacterized protein</fullName>
    </submittedName>
</protein>
<dbReference type="InterPro" id="IPR005055">
    <property type="entry name" value="A10/PebIII"/>
</dbReference>
<dbReference type="PANTHER" id="PTHR11257">
    <property type="entry name" value="CHEMOSENSORY PROTEIN-RELATED"/>
    <property type="match status" value="1"/>
</dbReference>
<dbReference type="PANTHER" id="PTHR11257:SF12">
    <property type="entry name" value="EJACULATORY BULB-SPECIFIC PROTEIN 3-RELATED"/>
    <property type="match status" value="1"/>
</dbReference>
<dbReference type="Pfam" id="PF03392">
    <property type="entry name" value="OS-D"/>
    <property type="match status" value="1"/>
</dbReference>
<gene>
    <name evidence="2" type="ORF">PPYR_00500</name>
</gene>
<dbReference type="InParanoid" id="A0A5N4B2B4"/>
<dbReference type="OrthoDB" id="6344725at2759"/>
<dbReference type="Gene3D" id="1.10.2080.10">
    <property type="entry name" value="Insect odorant-binding protein A10/Ejaculatory bulb-specific protein 3"/>
    <property type="match status" value="1"/>
</dbReference>
<dbReference type="EMBL" id="VVIM01000001">
    <property type="protein sequence ID" value="KAB0803530.1"/>
    <property type="molecule type" value="Genomic_DNA"/>
</dbReference>
<feature type="signal peptide" evidence="1">
    <location>
        <begin position="1"/>
        <end position="18"/>
    </location>
</feature>
<reference evidence="2 3" key="1">
    <citation type="journal article" date="2018" name="Elife">
        <title>Firefly genomes illuminate parallel origins of bioluminescence in beetles.</title>
        <authorList>
            <person name="Fallon T.R."/>
            <person name="Lower S.E."/>
            <person name="Chang C.H."/>
            <person name="Bessho-Uehara M."/>
            <person name="Martin G.J."/>
            <person name="Bewick A.J."/>
            <person name="Behringer M."/>
            <person name="Debat H.J."/>
            <person name="Wong I."/>
            <person name="Day J.C."/>
            <person name="Suvorov A."/>
            <person name="Silva C.J."/>
            <person name="Stanger-Hall K.F."/>
            <person name="Hall D.W."/>
            <person name="Schmitz R.J."/>
            <person name="Nelson D.R."/>
            <person name="Lewis S.M."/>
            <person name="Shigenobu S."/>
            <person name="Bybee S.M."/>
            <person name="Larracuente A.M."/>
            <person name="Oba Y."/>
            <person name="Weng J.K."/>
        </authorList>
    </citation>
    <scope>NUCLEOTIDE SEQUENCE [LARGE SCALE GENOMIC DNA]</scope>
    <source>
        <strain evidence="2">1611_PpyrPB1</strain>
        <tissue evidence="2">Whole body</tissue>
    </source>
</reference>